<organism evidence="2">
    <name type="scientific">Populus davidiana</name>
    <dbReference type="NCBI Taxonomy" id="266767"/>
    <lineage>
        <taxon>Eukaryota</taxon>
        <taxon>Viridiplantae</taxon>
        <taxon>Streptophyta</taxon>
        <taxon>Embryophyta</taxon>
        <taxon>Tracheophyta</taxon>
        <taxon>Spermatophyta</taxon>
        <taxon>Magnoliopsida</taxon>
        <taxon>eudicotyledons</taxon>
        <taxon>Gunneridae</taxon>
        <taxon>Pentapetalae</taxon>
        <taxon>rosids</taxon>
        <taxon>fabids</taxon>
        <taxon>Malpighiales</taxon>
        <taxon>Salicaceae</taxon>
        <taxon>Saliceae</taxon>
        <taxon>Populus</taxon>
    </lineage>
</organism>
<protein>
    <submittedName>
        <fullName evidence="2">Uncharacterized protein</fullName>
    </submittedName>
</protein>
<dbReference type="EMBL" id="GILB01007662">
    <property type="protein sequence ID" value="NUU87995.1"/>
    <property type="molecule type" value="Transcribed_RNA"/>
</dbReference>
<reference evidence="2" key="1">
    <citation type="submission" date="2020-03" db="EMBL/GenBank/DDBJ databases">
        <authorList>
            <person name="Zhang R."/>
        </authorList>
    </citation>
    <scope>NUCLEOTIDE SEQUENCE</scope>
</reference>
<accession>A0A6M2EX64</accession>
<proteinExistence type="predicted"/>
<evidence type="ECO:0000256" key="1">
    <source>
        <dbReference type="SAM" id="MobiDB-lite"/>
    </source>
</evidence>
<sequence length="167" mass="18592">MPLGKGTHIQDSTEIVIPQDSKGTTKESREVITPQDSKGTTQNSREIIIPQDKVITKDGREIITPKDSKVTSKDSREIIMTLTKGALHKEIGGIMNLLGREITGETTGIILPPMVETMRKVEIVAMDNVTQVKVRGPHKWSRAREPCTIGTTRVVGPRKRMRRLMVL</sequence>
<evidence type="ECO:0000313" key="2">
    <source>
        <dbReference type="EMBL" id="NUU87995.1"/>
    </source>
</evidence>
<feature type="region of interest" description="Disordered" evidence="1">
    <location>
        <begin position="1"/>
        <end position="43"/>
    </location>
</feature>
<feature type="compositionally biased region" description="Polar residues" evidence="1">
    <location>
        <begin position="34"/>
        <end position="43"/>
    </location>
</feature>
<dbReference type="AlphaFoldDB" id="A0A6M2EX64"/>
<name>A0A6M2EX64_9ROSI</name>